<gene>
    <name evidence="6" type="ORF">LX81_02984</name>
</gene>
<feature type="domain" description="Transglycosylase SLT" evidence="5">
    <location>
        <begin position="89"/>
        <end position="176"/>
    </location>
</feature>
<dbReference type="Proteomes" id="UP000248916">
    <property type="component" value="Unassembled WGS sequence"/>
</dbReference>
<dbReference type="Gene3D" id="1.10.530.10">
    <property type="match status" value="1"/>
</dbReference>
<dbReference type="InterPro" id="IPR023346">
    <property type="entry name" value="Lysozyme-like_dom_sf"/>
</dbReference>
<name>A0A2W7N1C6_9RHOB</name>
<evidence type="ECO:0000259" key="5">
    <source>
        <dbReference type="Pfam" id="PF01464"/>
    </source>
</evidence>
<evidence type="ECO:0000256" key="3">
    <source>
        <dbReference type="SAM" id="MobiDB-lite"/>
    </source>
</evidence>
<evidence type="ECO:0000256" key="1">
    <source>
        <dbReference type="ARBA" id="ARBA00007734"/>
    </source>
</evidence>
<dbReference type="Pfam" id="PF01464">
    <property type="entry name" value="SLT"/>
    <property type="match status" value="1"/>
</dbReference>
<keyword evidence="4" id="KW-0732">Signal</keyword>
<comment type="similarity">
    <text evidence="2">Belongs to the virb1 family.</text>
</comment>
<evidence type="ECO:0000313" key="6">
    <source>
        <dbReference type="EMBL" id="PZX14185.1"/>
    </source>
</evidence>
<reference evidence="6 7" key="1">
    <citation type="submission" date="2018-06" db="EMBL/GenBank/DDBJ databases">
        <title>Genomic Encyclopedia of Archaeal and Bacterial Type Strains, Phase II (KMG-II): from individual species to whole genera.</title>
        <authorList>
            <person name="Goeker M."/>
        </authorList>
    </citation>
    <scope>NUCLEOTIDE SEQUENCE [LARGE SCALE GENOMIC DNA]</scope>
    <source>
        <strain evidence="6 7">DSM 22009</strain>
    </source>
</reference>
<dbReference type="PANTHER" id="PTHR37423:SF2">
    <property type="entry name" value="MEMBRANE-BOUND LYTIC MUREIN TRANSGLYCOSYLASE C"/>
    <property type="match status" value="1"/>
</dbReference>
<evidence type="ECO:0000256" key="4">
    <source>
        <dbReference type="SAM" id="SignalP"/>
    </source>
</evidence>
<accession>A0A2W7N1C6</accession>
<feature type="compositionally biased region" description="Polar residues" evidence="3">
    <location>
        <begin position="204"/>
        <end position="222"/>
    </location>
</feature>
<protein>
    <submittedName>
        <fullName evidence="6">Transglycosylase-like protein with SLT domain</fullName>
    </submittedName>
</protein>
<comment type="similarity">
    <text evidence="1">Belongs to the transglycosylase Slt family.</text>
</comment>
<dbReference type="EMBL" id="QKZL01000015">
    <property type="protein sequence ID" value="PZX14185.1"/>
    <property type="molecule type" value="Genomic_DNA"/>
</dbReference>
<dbReference type="SUPFAM" id="SSF53955">
    <property type="entry name" value="Lysozyme-like"/>
    <property type="match status" value="1"/>
</dbReference>
<feature type="signal peptide" evidence="4">
    <location>
        <begin position="1"/>
        <end position="20"/>
    </location>
</feature>
<dbReference type="InterPro" id="IPR008258">
    <property type="entry name" value="Transglycosylase_SLT_dom_1"/>
</dbReference>
<dbReference type="CDD" id="cd00254">
    <property type="entry name" value="LT-like"/>
    <property type="match status" value="1"/>
</dbReference>
<dbReference type="RefSeq" id="WP_373280286.1">
    <property type="nucleotide sequence ID" value="NZ_QKZL01000015.1"/>
</dbReference>
<dbReference type="PANTHER" id="PTHR37423">
    <property type="entry name" value="SOLUBLE LYTIC MUREIN TRANSGLYCOSYLASE-RELATED"/>
    <property type="match status" value="1"/>
</dbReference>
<evidence type="ECO:0000256" key="2">
    <source>
        <dbReference type="ARBA" id="ARBA00009387"/>
    </source>
</evidence>
<proteinExistence type="inferred from homology"/>
<keyword evidence="7" id="KW-1185">Reference proteome</keyword>
<comment type="caution">
    <text evidence="6">The sequence shown here is derived from an EMBL/GenBank/DDBJ whole genome shotgun (WGS) entry which is preliminary data.</text>
</comment>
<organism evidence="6 7">
    <name type="scientific">Palleronia aestuarii</name>
    <dbReference type="NCBI Taxonomy" id="568105"/>
    <lineage>
        <taxon>Bacteria</taxon>
        <taxon>Pseudomonadati</taxon>
        <taxon>Pseudomonadota</taxon>
        <taxon>Alphaproteobacteria</taxon>
        <taxon>Rhodobacterales</taxon>
        <taxon>Roseobacteraceae</taxon>
        <taxon>Palleronia</taxon>
    </lineage>
</organism>
<feature type="region of interest" description="Disordered" evidence="3">
    <location>
        <begin position="195"/>
        <end position="222"/>
    </location>
</feature>
<sequence>MIRAAALSLLSFVLAVPSHATVYEYTRDGRVVVKDSLGTQAQPQAPRPARVAASRAVYRDMAEQVALRHAGGAGPRRAGLDALTFALVFVELVRAESGFNPRALSPKGAQGLGQLMPDTARALGVRDPWDPEQNLDGAARYLAAQLDQFGDVHLALAAYNAGPHRVTQYGGVPPFRETRAYVAKITAAVASVQNVNPAPVPPRTGQTVHSTKSQKDSSVWQY</sequence>
<feature type="chain" id="PRO_5015975670" evidence="4">
    <location>
        <begin position="21"/>
        <end position="222"/>
    </location>
</feature>
<dbReference type="AlphaFoldDB" id="A0A2W7N1C6"/>
<evidence type="ECO:0000313" key="7">
    <source>
        <dbReference type="Proteomes" id="UP000248916"/>
    </source>
</evidence>